<dbReference type="AlphaFoldDB" id="A0A5B7HIV9"/>
<keyword evidence="3" id="KW-1185">Reference proteome</keyword>
<feature type="compositionally biased region" description="Low complexity" evidence="1">
    <location>
        <begin position="50"/>
        <end position="64"/>
    </location>
</feature>
<name>A0A5B7HIV9_PORTR</name>
<evidence type="ECO:0000313" key="2">
    <source>
        <dbReference type="EMBL" id="MPC68534.1"/>
    </source>
</evidence>
<reference evidence="2 3" key="1">
    <citation type="submission" date="2019-05" db="EMBL/GenBank/DDBJ databases">
        <title>Another draft genome of Portunus trituberculatus and its Hox gene families provides insights of decapod evolution.</title>
        <authorList>
            <person name="Jeong J.-H."/>
            <person name="Song I."/>
            <person name="Kim S."/>
            <person name="Choi T."/>
            <person name="Kim D."/>
            <person name="Ryu S."/>
            <person name="Kim W."/>
        </authorList>
    </citation>
    <scope>NUCLEOTIDE SEQUENCE [LARGE SCALE GENOMIC DNA]</scope>
    <source>
        <tissue evidence="2">Muscle</tissue>
    </source>
</reference>
<organism evidence="2 3">
    <name type="scientific">Portunus trituberculatus</name>
    <name type="common">Swimming crab</name>
    <name type="synonym">Neptunus trituberculatus</name>
    <dbReference type="NCBI Taxonomy" id="210409"/>
    <lineage>
        <taxon>Eukaryota</taxon>
        <taxon>Metazoa</taxon>
        <taxon>Ecdysozoa</taxon>
        <taxon>Arthropoda</taxon>
        <taxon>Crustacea</taxon>
        <taxon>Multicrustacea</taxon>
        <taxon>Malacostraca</taxon>
        <taxon>Eumalacostraca</taxon>
        <taxon>Eucarida</taxon>
        <taxon>Decapoda</taxon>
        <taxon>Pleocyemata</taxon>
        <taxon>Brachyura</taxon>
        <taxon>Eubrachyura</taxon>
        <taxon>Portunoidea</taxon>
        <taxon>Portunidae</taxon>
        <taxon>Portuninae</taxon>
        <taxon>Portunus</taxon>
    </lineage>
</organism>
<accession>A0A5B7HIV9</accession>
<gene>
    <name evidence="2" type="ORF">E2C01_062736</name>
</gene>
<protein>
    <submittedName>
        <fullName evidence="2">Uncharacterized protein</fullName>
    </submittedName>
</protein>
<dbReference type="Proteomes" id="UP000324222">
    <property type="component" value="Unassembled WGS sequence"/>
</dbReference>
<sequence length="70" mass="7419">MPLPETCPTHITPVPRPSAVHTHAPSKCMRKINPASVYITCCPLSATGLTPPTTTTTTTTPPSTHALRNN</sequence>
<feature type="region of interest" description="Disordered" evidence="1">
    <location>
        <begin position="49"/>
        <end position="70"/>
    </location>
</feature>
<proteinExistence type="predicted"/>
<evidence type="ECO:0000256" key="1">
    <source>
        <dbReference type="SAM" id="MobiDB-lite"/>
    </source>
</evidence>
<evidence type="ECO:0000313" key="3">
    <source>
        <dbReference type="Proteomes" id="UP000324222"/>
    </source>
</evidence>
<dbReference type="EMBL" id="VSRR010027992">
    <property type="protein sequence ID" value="MPC68534.1"/>
    <property type="molecule type" value="Genomic_DNA"/>
</dbReference>
<feature type="region of interest" description="Disordered" evidence="1">
    <location>
        <begin position="1"/>
        <end position="23"/>
    </location>
</feature>
<comment type="caution">
    <text evidence="2">The sequence shown here is derived from an EMBL/GenBank/DDBJ whole genome shotgun (WGS) entry which is preliminary data.</text>
</comment>